<feature type="transmembrane region" description="Helical" evidence="6">
    <location>
        <begin position="850"/>
        <end position="868"/>
    </location>
</feature>
<sequence>MGLLCLSSTSILRCESLTRIQYVVLVIPSALEIIFSTSLIFTNRGSGRRHLLLTAEGWLYLTLTILDLISHILPAARDNLRTFEIMDIVVAAMSSLPILLYTAFLFLFTNAELLESLPSRFRKIAKPLLLFFIPAIIMLNELASLFGITRRANDAGIFIGFKSDRDRDLWTFFTSITLALFTVYQAINFCLVFFRLVNALRGQRDFEASSSDQAYLFRGICWISGGLKLGVIETVVGFAHTGFSGALIRRVFRCLARACLCIGVANGLDTVEDFAQFQAEYRRPGNKNEKRGDSHFRTLISNPQLGTFRQLSPSATEFHVMPRALGRGIGPRATSGLSGMNEMNSLKTQLPAQRVTIDFAQGAPSLNMRPFSSLDISSPITLVTSRHGVDGSSSGGNSTSSSNNSVRSRSSGMGPRGSIPDSFLPQTLSAEASTDSLHAVHELVPQFPALPPRAVIEQNSSIPVPRRRSKRKVSGLVPWPEMDEEFSTDRRTPVASPLQSRSTRNYSLPLSIETADSDGYTFASTPRITIRSDLSTQQTTPATDVPSIYEPDVGKTRDEVHRRSLLRPRNISSQWLESSTTEGVERYRRPSTVSFISSPTVIPPHTQHYKRDSNISRTHSLYEETDIVLRRSLNSGEDPFVGERYKEQLSSSSVTQIKGVGKMTRRYTPTPVWGETRGSIYIEPIMIPPKTTRISNVQIIQGDDDGRDFTSSGRASTDRRMSNSESTRPLAHHDKRLPYKYFILGHRGYYDFPMATPDILTTVPPSHTHHDEPATDPELKLPQLPSLVIIITANVLLQISFFIIVSSSNDYAIHLGGNSTFSGVVIGIPTVFSAIALVPLLKYDGGGYRLPLNVSCAVSIVGLLLYALAYPVDYLYLILLGRIVNGIGFSMWMYCKRYCSDPRIVGVRRRTTLASWLVMGQGVGMTLGPFVGGLLYKEVGFTNKWFNGFTSPAWIMVGIWVVFWGAVQRWYKDPVNDQPRAGNSSVEQDAEDIPMTVMSSSEKTPSRAMSHPPSTSLASRHHSVPASPVPSFLPPARRRLSSSQWGVSVCMCWFAMTCFFILGAWEANIPVFGSSSASNLNWTPFSSGNYIALGGLTTFPFLLLNVIYARRYQDRTTLAIGTTIGMMSLVVFIALLVATDDHVHATAVVVCWWAVALGFNLASTVTLSLLSKQTPGDWNNWTSLAIQYSNYTGRVTGAVWGGSGVVVGMANYVGLEIALVGIGGVLFTSFWKDLKAKVG</sequence>
<dbReference type="SUPFAM" id="SSF103473">
    <property type="entry name" value="MFS general substrate transporter"/>
    <property type="match status" value="1"/>
</dbReference>
<feature type="transmembrane region" description="Helical" evidence="6">
    <location>
        <begin position="1145"/>
        <end position="1170"/>
    </location>
</feature>
<feature type="transmembrane region" description="Helical" evidence="6">
    <location>
        <begin position="128"/>
        <end position="149"/>
    </location>
</feature>
<evidence type="ECO:0000256" key="2">
    <source>
        <dbReference type="ARBA" id="ARBA00022692"/>
    </source>
</evidence>
<dbReference type="PANTHER" id="PTHR23510:SF64">
    <property type="entry name" value="INNER MEMBRANE TRANSPORT PROTEIN YAJR"/>
    <property type="match status" value="1"/>
</dbReference>
<comment type="subcellular location">
    <subcellularLocation>
        <location evidence="1">Membrane</location>
        <topology evidence="1">Multi-pass membrane protein</topology>
    </subcellularLocation>
</comment>
<feature type="transmembrane region" description="Helical" evidence="6">
    <location>
        <begin position="916"/>
        <end position="936"/>
    </location>
</feature>
<feature type="transmembrane region" description="Helical" evidence="6">
    <location>
        <begin position="819"/>
        <end position="838"/>
    </location>
</feature>
<feature type="region of interest" description="Disordered" evidence="5">
    <location>
        <begin position="701"/>
        <end position="730"/>
    </location>
</feature>
<keyword evidence="4 6" id="KW-0472">Membrane</keyword>
<evidence type="ECO:0000256" key="6">
    <source>
        <dbReference type="SAM" id="Phobius"/>
    </source>
</evidence>
<protein>
    <submittedName>
        <fullName evidence="7">MFS general substrate transporter</fullName>
    </submittedName>
</protein>
<feature type="compositionally biased region" description="Low complexity" evidence="5">
    <location>
        <begin position="391"/>
        <end position="418"/>
    </location>
</feature>
<dbReference type="GO" id="GO:0016020">
    <property type="term" value="C:membrane"/>
    <property type="evidence" value="ECO:0007669"/>
    <property type="project" value="UniProtKB-SubCell"/>
</dbReference>
<keyword evidence="3 6" id="KW-1133">Transmembrane helix</keyword>
<dbReference type="InterPro" id="IPR011701">
    <property type="entry name" value="MFS"/>
</dbReference>
<feature type="transmembrane region" description="Helical" evidence="6">
    <location>
        <begin position="1118"/>
        <end position="1139"/>
    </location>
</feature>
<dbReference type="OrthoDB" id="2015447at2759"/>
<feature type="transmembrane region" description="Helical" evidence="6">
    <location>
        <begin position="948"/>
        <end position="967"/>
    </location>
</feature>
<feature type="region of interest" description="Disordered" evidence="5">
    <location>
        <begin position="978"/>
        <end position="1029"/>
    </location>
</feature>
<organism evidence="7 8">
    <name type="scientific">Guyanagaster necrorhizus</name>
    <dbReference type="NCBI Taxonomy" id="856835"/>
    <lineage>
        <taxon>Eukaryota</taxon>
        <taxon>Fungi</taxon>
        <taxon>Dikarya</taxon>
        <taxon>Basidiomycota</taxon>
        <taxon>Agaricomycotina</taxon>
        <taxon>Agaricomycetes</taxon>
        <taxon>Agaricomycetidae</taxon>
        <taxon>Agaricales</taxon>
        <taxon>Marasmiineae</taxon>
        <taxon>Physalacriaceae</taxon>
        <taxon>Guyanagaster</taxon>
    </lineage>
</organism>
<feature type="region of interest" description="Disordered" evidence="5">
    <location>
        <begin position="385"/>
        <end position="424"/>
    </location>
</feature>
<proteinExistence type="predicted"/>
<feature type="transmembrane region" description="Helical" evidence="6">
    <location>
        <begin position="169"/>
        <end position="194"/>
    </location>
</feature>
<dbReference type="PANTHER" id="PTHR23510">
    <property type="entry name" value="INNER MEMBRANE TRANSPORT PROTEIN YAJR"/>
    <property type="match status" value="1"/>
</dbReference>
<dbReference type="Pfam" id="PF07690">
    <property type="entry name" value="MFS_1"/>
    <property type="match status" value="1"/>
</dbReference>
<dbReference type="GeneID" id="66112547"/>
<feature type="transmembrane region" description="Helical" evidence="6">
    <location>
        <begin position="874"/>
        <end position="895"/>
    </location>
</feature>
<dbReference type="InterPro" id="IPR051068">
    <property type="entry name" value="MFS_Domain-Containing_Protein"/>
</dbReference>
<evidence type="ECO:0000313" key="7">
    <source>
        <dbReference type="EMBL" id="KAG7451168.1"/>
    </source>
</evidence>
<dbReference type="GO" id="GO:0022857">
    <property type="term" value="F:transmembrane transporter activity"/>
    <property type="evidence" value="ECO:0007669"/>
    <property type="project" value="InterPro"/>
</dbReference>
<reference evidence="7" key="1">
    <citation type="submission" date="2020-11" db="EMBL/GenBank/DDBJ databases">
        <title>Adaptations for nitrogen fixation in a non-lichenized fungal sporocarp promotes dispersal by wood-feeding termites.</title>
        <authorList>
            <consortium name="DOE Joint Genome Institute"/>
            <person name="Koch R.A."/>
            <person name="Yoon G."/>
            <person name="Arayal U."/>
            <person name="Lail K."/>
            <person name="Amirebrahimi M."/>
            <person name="Labutti K."/>
            <person name="Lipzen A."/>
            <person name="Riley R."/>
            <person name="Barry K."/>
            <person name="Henrissat B."/>
            <person name="Grigoriev I.V."/>
            <person name="Herr J.R."/>
            <person name="Aime M.C."/>
        </authorList>
    </citation>
    <scope>NUCLEOTIDE SEQUENCE</scope>
    <source>
        <strain evidence="7">MCA 3950</strain>
    </source>
</reference>
<dbReference type="RefSeq" id="XP_043044668.1">
    <property type="nucleotide sequence ID" value="XM_043190250.1"/>
</dbReference>
<dbReference type="EMBL" id="MU250525">
    <property type="protein sequence ID" value="KAG7451168.1"/>
    <property type="molecule type" value="Genomic_DNA"/>
</dbReference>
<evidence type="ECO:0000256" key="4">
    <source>
        <dbReference type="ARBA" id="ARBA00023136"/>
    </source>
</evidence>
<evidence type="ECO:0000256" key="3">
    <source>
        <dbReference type="ARBA" id="ARBA00022989"/>
    </source>
</evidence>
<dbReference type="InterPro" id="IPR036259">
    <property type="entry name" value="MFS_trans_sf"/>
</dbReference>
<name>A0A9P7W1U1_9AGAR</name>
<dbReference type="Gene3D" id="1.20.1250.20">
    <property type="entry name" value="MFS general substrate transporter like domains"/>
    <property type="match status" value="1"/>
</dbReference>
<comment type="caution">
    <text evidence="7">The sequence shown here is derived from an EMBL/GenBank/DDBJ whole genome shotgun (WGS) entry which is preliminary data.</text>
</comment>
<dbReference type="AlphaFoldDB" id="A0A9P7W1U1"/>
<evidence type="ECO:0000313" key="8">
    <source>
        <dbReference type="Proteomes" id="UP000812287"/>
    </source>
</evidence>
<dbReference type="Proteomes" id="UP000812287">
    <property type="component" value="Unassembled WGS sequence"/>
</dbReference>
<evidence type="ECO:0000256" key="1">
    <source>
        <dbReference type="ARBA" id="ARBA00004141"/>
    </source>
</evidence>
<accession>A0A9P7W1U1</accession>
<gene>
    <name evidence="7" type="ORF">BT62DRAFT_990802</name>
</gene>
<feature type="transmembrane region" description="Helical" evidence="6">
    <location>
        <begin position="20"/>
        <end position="41"/>
    </location>
</feature>
<feature type="transmembrane region" description="Helical" evidence="6">
    <location>
        <begin position="53"/>
        <end position="73"/>
    </location>
</feature>
<keyword evidence="8" id="KW-1185">Reference proteome</keyword>
<feature type="transmembrane region" description="Helical" evidence="6">
    <location>
        <begin position="1045"/>
        <end position="1065"/>
    </location>
</feature>
<feature type="transmembrane region" description="Helical" evidence="6">
    <location>
        <begin position="85"/>
        <end position="108"/>
    </location>
</feature>
<feature type="transmembrane region" description="Helical" evidence="6">
    <location>
        <begin position="1085"/>
        <end position="1106"/>
    </location>
</feature>
<feature type="transmembrane region" description="Helical" evidence="6">
    <location>
        <begin position="787"/>
        <end position="807"/>
    </location>
</feature>
<evidence type="ECO:0000256" key="5">
    <source>
        <dbReference type="SAM" id="MobiDB-lite"/>
    </source>
</evidence>
<keyword evidence="2 6" id="KW-0812">Transmembrane</keyword>